<dbReference type="AlphaFoldDB" id="T1BH75"/>
<reference evidence="1" key="1">
    <citation type="submission" date="2013-08" db="EMBL/GenBank/DDBJ databases">
        <authorList>
            <person name="Mendez C."/>
            <person name="Richter M."/>
            <person name="Ferrer M."/>
            <person name="Sanchez J."/>
        </authorList>
    </citation>
    <scope>NUCLEOTIDE SEQUENCE</scope>
</reference>
<reference evidence="1" key="2">
    <citation type="journal article" date="2014" name="ISME J.">
        <title>Microbial stratification in low pH oxic and suboxic macroscopic growths along an acid mine drainage.</title>
        <authorList>
            <person name="Mendez-Garcia C."/>
            <person name="Mesa V."/>
            <person name="Sprenger R.R."/>
            <person name="Richter M."/>
            <person name="Diez M.S."/>
            <person name="Solano J."/>
            <person name="Bargiela R."/>
            <person name="Golyshina O.V."/>
            <person name="Manteca A."/>
            <person name="Ramos J.L."/>
            <person name="Gallego J.R."/>
            <person name="Llorente I."/>
            <person name="Martins Dos Santos V.A."/>
            <person name="Jensen O.N."/>
            <person name="Pelaez A.I."/>
            <person name="Sanchez J."/>
            <person name="Ferrer M."/>
        </authorList>
    </citation>
    <scope>NUCLEOTIDE SEQUENCE</scope>
</reference>
<proteinExistence type="predicted"/>
<comment type="caution">
    <text evidence="1">The sequence shown here is derived from an EMBL/GenBank/DDBJ whole genome shotgun (WGS) entry which is preliminary data.</text>
</comment>
<name>T1BH75_9ZZZZ</name>
<evidence type="ECO:0000313" key="1">
    <source>
        <dbReference type="EMBL" id="EQD69002.1"/>
    </source>
</evidence>
<protein>
    <submittedName>
        <fullName evidence="1">Uncharacterized protein</fullName>
    </submittedName>
</protein>
<organism evidence="1">
    <name type="scientific">mine drainage metagenome</name>
    <dbReference type="NCBI Taxonomy" id="410659"/>
    <lineage>
        <taxon>unclassified sequences</taxon>
        <taxon>metagenomes</taxon>
        <taxon>ecological metagenomes</taxon>
    </lineage>
</organism>
<feature type="non-terminal residue" evidence="1">
    <location>
        <position position="1"/>
    </location>
</feature>
<dbReference type="EMBL" id="AUZY01003490">
    <property type="protein sequence ID" value="EQD69002.1"/>
    <property type="molecule type" value="Genomic_DNA"/>
</dbReference>
<accession>T1BH75</accession>
<gene>
    <name evidence="1" type="ORF">B1B_05509</name>
</gene>
<sequence>QDLEVPGAGYTFGQLIRAQSLGDYQALRRKGRRVLRVDLGTDVAGGLGRVREALDG</sequence>